<feature type="transmembrane region" description="Helical" evidence="1">
    <location>
        <begin position="318"/>
        <end position="336"/>
    </location>
</feature>
<dbReference type="InterPro" id="IPR012429">
    <property type="entry name" value="HGSNAT_cat"/>
</dbReference>
<evidence type="ECO:0000313" key="3">
    <source>
        <dbReference type="EMBL" id="ANE51500.1"/>
    </source>
</evidence>
<evidence type="ECO:0000259" key="2">
    <source>
        <dbReference type="Pfam" id="PF07786"/>
    </source>
</evidence>
<keyword evidence="4" id="KW-1185">Reference proteome</keyword>
<reference evidence="4" key="1">
    <citation type="submission" date="2015-01" db="EMBL/GenBank/DDBJ databases">
        <title>Flavisolibacter sp./LCS9/ whole genome sequencing.</title>
        <authorList>
            <person name="Kim M.K."/>
            <person name="Srinivasan S."/>
            <person name="Lee J.-J."/>
        </authorList>
    </citation>
    <scope>NUCLEOTIDE SEQUENCE [LARGE SCALE GENOMIC DNA]</scope>
    <source>
        <strain evidence="4">LCS9</strain>
    </source>
</reference>
<keyword evidence="1" id="KW-1133">Transmembrane helix</keyword>
<feature type="transmembrane region" description="Helical" evidence="1">
    <location>
        <begin position="278"/>
        <end position="298"/>
    </location>
</feature>
<dbReference type="PATRIC" id="fig|1492898.3.peg.3090"/>
<feature type="transmembrane region" description="Helical" evidence="1">
    <location>
        <begin position="107"/>
        <end position="126"/>
    </location>
</feature>
<reference evidence="3 4" key="2">
    <citation type="journal article" date="2016" name="Int. J. Syst. Evol. Microbiol.">
        <title>Flavisolibacter tropicus sp. nov., isolated from tropical soil.</title>
        <authorList>
            <person name="Lee J.J."/>
            <person name="Kang M.S."/>
            <person name="Kim G.S."/>
            <person name="Lee C.S."/>
            <person name="Lim S."/>
            <person name="Lee J."/>
            <person name="Roh S.H."/>
            <person name="Kang H."/>
            <person name="Ha J.M."/>
            <person name="Bae S."/>
            <person name="Jung H.Y."/>
            <person name="Kim M.K."/>
        </authorList>
    </citation>
    <scope>NUCLEOTIDE SEQUENCE [LARGE SCALE GENOMIC DNA]</scope>
    <source>
        <strain evidence="3 4">LCS9</strain>
    </source>
</reference>
<dbReference type="STRING" id="1492898.SY85_14290"/>
<name>A0A172TWU2_9BACT</name>
<sequence>MTILKSQISYMETVTTVPITEKPRTHTRVQTIDVLRGLIMVVMALDHVREYFGPTPFRAEDASQTTVALFATRWVTHICAPLFLLLSGVSAYLYCSKHGRRRTSAFLASRGVWLIVLELVVFSFVLQWGYTLVLLSIMWAIGWSMLFLAAALWLPRWLLATIAVGIIAGHNLLPNFAPAYPVPALLHNSPFLLMLGKQPVLVAYTIFPWAAVMMLGFAIGPLLKAHSTGNRWLKAGGLLILAFVALRAINLYGDPAPWSTQPRGALYTALSFMNVTKYPPSLLFLMVTLGVGAVLWYVLSRYNNRFTAFLSVYGRVPFFYFLLHFCLISASAYVWSRVAFGQAMNLSFTDPTQWPAAYHFSLWRVYGVWIAVVLIAYYPCKWFGKYKQTHQQWWLSYL</sequence>
<dbReference type="EMBL" id="CP011390">
    <property type="protein sequence ID" value="ANE51500.1"/>
    <property type="molecule type" value="Genomic_DNA"/>
</dbReference>
<gene>
    <name evidence="3" type="ORF">SY85_14290</name>
</gene>
<dbReference type="PANTHER" id="PTHR40407">
    <property type="entry name" value="MEMBRANE PROTEIN-LIKE PROTEIN"/>
    <property type="match status" value="1"/>
</dbReference>
<dbReference type="AlphaFoldDB" id="A0A172TWU2"/>
<dbReference type="Proteomes" id="UP000077177">
    <property type="component" value="Chromosome"/>
</dbReference>
<proteinExistence type="predicted"/>
<evidence type="ECO:0000256" key="1">
    <source>
        <dbReference type="SAM" id="Phobius"/>
    </source>
</evidence>
<evidence type="ECO:0000313" key="4">
    <source>
        <dbReference type="Proteomes" id="UP000077177"/>
    </source>
</evidence>
<feature type="transmembrane region" description="Helical" evidence="1">
    <location>
        <begin position="356"/>
        <end position="378"/>
    </location>
</feature>
<keyword evidence="1" id="KW-0812">Transmembrane</keyword>
<keyword evidence="1" id="KW-0472">Membrane</keyword>
<dbReference type="Pfam" id="PF07786">
    <property type="entry name" value="HGSNAT_cat"/>
    <property type="match status" value="1"/>
</dbReference>
<accession>A0A172TWU2</accession>
<protein>
    <recommendedName>
        <fullName evidence="2">Heparan-alpha-glucosaminide N-acetyltransferase catalytic domain-containing protein</fullName>
    </recommendedName>
</protein>
<feature type="transmembrane region" description="Helical" evidence="1">
    <location>
        <begin position="200"/>
        <end position="223"/>
    </location>
</feature>
<organism evidence="3 4">
    <name type="scientific">Flavisolibacter tropicus</name>
    <dbReference type="NCBI Taxonomy" id="1492898"/>
    <lineage>
        <taxon>Bacteria</taxon>
        <taxon>Pseudomonadati</taxon>
        <taxon>Bacteroidota</taxon>
        <taxon>Chitinophagia</taxon>
        <taxon>Chitinophagales</taxon>
        <taxon>Chitinophagaceae</taxon>
        <taxon>Flavisolibacter</taxon>
    </lineage>
</organism>
<dbReference type="PANTHER" id="PTHR40407:SF1">
    <property type="entry name" value="HEPARAN-ALPHA-GLUCOSAMINIDE N-ACETYLTRANSFERASE CATALYTIC DOMAIN-CONTAINING PROTEIN"/>
    <property type="match status" value="1"/>
</dbReference>
<feature type="domain" description="Heparan-alpha-glucosaminide N-acetyltransferase catalytic" evidence="2">
    <location>
        <begin position="28"/>
        <end position="229"/>
    </location>
</feature>
<feature type="transmembrane region" description="Helical" evidence="1">
    <location>
        <begin position="74"/>
        <end position="95"/>
    </location>
</feature>
<feature type="transmembrane region" description="Helical" evidence="1">
    <location>
        <begin position="132"/>
        <end position="150"/>
    </location>
</feature>
<feature type="transmembrane region" description="Helical" evidence="1">
    <location>
        <begin position="235"/>
        <end position="253"/>
    </location>
</feature>
<feature type="transmembrane region" description="Helical" evidence="1">
    <location>
        <begin position="157"/>
        <end position="180"/>
    </location>
</feature>
<dbReference type="KEGG" id="fla:SY85_14290"/>